<reference evidence="2 3" key="1">
    <citation type="journal article" date="2010" name="Cell">
        <title>The genome of Naegleria gruberi illuminates early eukaryotic versatility.</title>
        <authorList>
            <person name="Fritz-Laylin L.K."/>
            <person name="Prochnik S.E."/>
            <person name="Ginger M.L."/>
            <person name="Dacks J.B."/>
            <person name="Carpenter M.L."/>
            <person name="Field M.C."/>
            <person name="Kuo A."/>
            <person name="Paredez A."/>
            <person name="Chapman J."/>
            <person name="Pham J."/>
            <person name="Shu S."/>
            <person name="Neupane R."/>
            <person name="Cipriano M."/>
            <person name="Mancuso J."/>
            <person name="Tu H."/>
            <person name="Salamov A."/>
            <person name="Lindquist E."/>
            <person name="Shapiro H."/>
            <person name="Lucas S."/>
            <person name="Grigoriev I.V."/>
            <person name="Cande W.Z."/>
            <person name="Fulton C."/>
            <person name="Rokhsar D.S."/>
            <person name="Dawson S.C."/>
        </authorList>
    </citation>
    <scope>NUCLEOTIDE SEQUENCE [LARGE SCALE GENOMIC DNA]</scope>
    <source>
        <strain evidence="2 3">NEG-M</strain>
    </source>
</reference>
<dbReference type="Proteomes" id="UP000006671">
    <property type="component" value="Unassembled WGS sequence"/>
</dbReference>
<dbReference type="PROSITE" id="PS50181">
    <property type="entry name" value="FBOX"/>
    <property type="match status" value="1"/>
</dbReference>
<gene>
    <name evidence="2" type="ORF">NAEGRDRAFT_63250</name>
</gene>
<dbReference type="GeneID" id="8861568"/>
<dbReference type="AlphaFoldDB" id="D2V370"/>
<protein>
    <recommendedName>
        <fullName evidence="1">F-box domain-containing protein</fullName>
    </recommendedName>
</protein>
<dbReference type="EMBL" id="GG738850">
    <property type="protein sequence ID" value="EFC48581.1"/>
    <property type="molecule type" value="Genomic_DNA"/>
</dbReference>
<proteinExistence type="predicted"/>
<keyword evidence="3" id="KW-1185">Reference proteome</keyword>
<dbReference type="RefSeq" id="XP_002681325.1">
    <property type="nucleotide sequence ID" value="XM_002681279.1"/>
</dbReference>
<evidence type="ECO:0000259" key="1">
    <source>
        <dbReference type="PROSITE" id="PS50181"/>
    </source>
</evidence>
<dbReference type="InterPro" id="IPR001810">
    <property type="entry name" value="F-box_dom"/>
</dbReference>
<dbReference type="InParanoid" id="D2V370"/>
<feature type="domain" description="F-box" evidence="1">
    <location>
        <begin position="7"/>
        <end position="31"/>
    </location>
</feature>
<name>D2V370_NAEGR</name>
<sequence>MQYYQCTVNLLDLPQEIIYKIFEYVIPSEFYCDAKDIPPSEEDDAVLRWFGSKIQRSQYGYIIPSNRLNLFNEFERLQNYLLIHRDLFYRNLIECHCNRNFIGVWKKILLMHYLAYNSESRSSQFSCTMDIKNLLNSAKTGDHQSVHKLVGEVLNRFNGSRTLLQTFFKVEFSGEETKYPYYVYQSYEIMFDILKSDDDSGIKKVEYLKGLLARCPSCTKNPKFFFAIIHQVSSFFVSQSIYSNEIRKIKKKSSELKSLKEFLLLLFSDCGVVPFYAGSIEHLRIIMATIKLVGLDDLFKQLMYKWVLNNPCNAGSHNAYLILFGNKNGAKTLNGFEYCILESYVVKCEFDELALVISKLEKESPKNIIGGVEYIISIFFKRYELFQSNLEENSQKLMNLIRACWNLFDRYCEESFILILESLVSNACRKALTFKDEKPIVTSIEYFYFELFSKKFLGSHLSSMDNIIEKSKILNQAIEHPAIFKHFMENMGNKKAYKNQLRRVCKDSSILSSILDCTAHFMGNSDNVTYSYKLRIESNLYDSYDLFEKRMKLVKEYLQNDSLLQKALSDKSTKFNKDIEKILRYCNTFDSIIPLHKTMNRIGDYLKTL</sequence>
<accession>D2V370</accession>
<dbReference type="VEuPathDB" id="AmoebaDB:NAEGRDRAFT_63250"/>
<organism evidence="3">
    <name type="scientific">Naegleria gruberi</name>
    <name type="common">Amoeba</name>
    <dbReference type="NCBI Taxonomy" id="5762"/>
    <lineage>
        <taxon>Eukaryota</taxon>
        <taxon>Discoba</taxon>
        <taxon>Heterolobosea</taxon>
        <taxon>Tetramitia</taxon>
        <taxon>Eutetramitia</taxon>
        <taxon>Vahlkampfiidae</taxon>
        <taxon>Naegleria</taxon>
    </lineage>
</organism>
<evidence type="ECO:0000313" key="3">
    <source>
        <dbReference type="Proteomes" id="UP000006671"/>
    </source>
</evidence>
<evidence type="ECO:0000313" key="2">
    <source>
        <dbReference type="EMBL" id="EFC48581.1"/>
    </source>
</evidence>
<dbReference type="KEGG" id="ngr:NAEGRDRAFT_63250"/>